<evidence type="ECO:0000256" key="8">
    <source>
        <dbReference type="HAMAP-Rule" id="MF_00336"/>
    </source>
</evidence>
<dbReference type="PIRSF" id="PIRSF006755">
    <property type="entry name" value="DTB_synth"/>
    <property type="match status" value="1"/>
</dbReference>
<dbReference type="Proteomes" id="UP001205843">
    <property type="component" value="Unassembled WGS sequence"/>
</dbReference>
<accession>A0AAE3KB76</accession>
<feature type="binding site" evidence="8">
    <location>
        <position position="54"/>
    </location>
    <ligand>
        <name>ATP</name>
        <dbReference type="ChEBI" id="CHEBI:30616"/>
    </ligand>
</feature>
<evidence type="ECO:0000256" key="1">
    <source>
        <dbReference type="ARBA" id="ARBA00022490"/>
    </source>
</evidence>
<evidence type="ECO:0000256" key="7">
    <source>
        <dbReference type="ARBA" id="ARBA00022842"/>
    </source>
</evidence>
<comment type="catalytic activity">
    <reaction evidence="8">
        <text>(7R,8S)-7,8-diammoniononanoate + CO2 + ATP = (4R,5S)-dethiobiotin + ADP + phosphate + 3 H(+)</text>
        <dbReference type="Rhea" id="RHEA:15805"/>
        <dbReference type="ChEBI" id="CHEBI:15378"/>
        <dbReference type="ChEBI" id="CHEBI:16526"/>
        <dbReference type="ChEBI" id="CHEBI:30616"/>
        <dbReference type="ChEBI" id="CHEBI:43474"/>
        <dbReference type="ChEBI" id="CHEBI:149469"/>
        <dbReference type="ChEBI" id="CHEBI:149473"/>
        <dbReference type="ChEBI" id="CHEBI:456216"/>
        <dbReference type="EC" id="6.3.3.3"/>
    </reaction>
</comment>
<comment type="similarity">
    <text evidence="8">Belongs to the dethiobiotin synthetase family.</text>
</comment>
<protein>
    <recommendedName>
        <fullName evidence="8">ATP-dependent dethiobiotin synthetase BioD</fullName>
        <ecNumber evidence="8">6.3.3.3</ecNumber>
    </recommendedName>
    <alternativeName>
        <fullName evidence="8">DTB synthetase</fullName>
        <shortName evidence="8">DTBS</shortName>
    </alternativeName>
    <alternativeName>
        <fullName evidence="8">Dethiobiotin synthase</fullName>
    </alternativeName>
</protein>
<dbReference type="Gene3D" id="3.40.50.300">
    <property type="entry name" value="P-loop containing nucleotide triphosphate hydrolases"/>
    <property type="match status" value="1"/>
</dbReference>
<dbReference type="GO" id="GO:0000287">
    <property type="term" value="F:magnesium ion binding"/>
    <property type="evidence" value="ECO:0007669"/>
    <property type="project" value="UniProtKB-UniRule"/>
</dbReference>
<feature type="binding site" evidence="8">
    <location>
        <position position="16"/>
    </location>
    <ligand>
        <name>Mg(2+)</name>
        <dbReference type="ChEBI" id="CHEBI:18420"/>
    </ligand>
</feature>
<keyword evidence="5 8" id="KW-0093">Biotin biosynthesis</keyword>
<comment type="caution">
    <text evidence="9">The sequence shown here is derived from an EMBL/GenBank/DDBJ whole genome shotgun (WGS) entry which is preliminary data.</text>
</comment>
<feature type="binding site" evidence="8">
    <location>
        <position position="115"/>
    </location>
    <ligand>
        <name>Mg(2+)</name>
        <dbReference type="ChEBI" id="CHEBI:18420"/>
    </ligand>
</feature>
<evidence type="ECO:0000256" key="4">
    <source>
        <dbReference type="ARBA" id="ARBA00022741"/>
    </source>
</evidence>
<feature type="binding site" evidence="8">
    <location>
        <begin position="12"/>
        <end position="17"/>
    </location>
    <ligand>
        <name>ATP</name>
        <dbReference type="ChEBI" id="CHEBI:30616"/>
    </ligand>
</feature>
<feature type="binding site" evidence="8">
    <location>
        <position position="54"/>
    </location>
    <ligand>
        <name>Mg(2+)</name>
        <dbReference type="ChEBI" id="CHEBI:18420"/>
    </ligand>
</feature>
<dbReference type="InterPro" id="IPR027417">
    <property type="entry name" value="P-loop_NTPase"/>
</dbReference>
<keyword evidence="10" id="KW-1185">Reference proteome</keyword>
<dbReference type="GO" id="GO:0042803">
    <property type="term" value="F:protein homodimerization activity"/>
    <property type="evidence" value="ECO:0007669"/>
    <property type="project" value="UniProtKB-ARBA"/>
</dbReference>
<dbReference type="EMBL" id="JALJXV010000005">
    <property type="protein sequence ID" value="MCP1675215.1"/>
    <property type="molecule type" value="Genomic_DNA"/>
</dbReference>
<feature type="binding site" evidence="8">
    <location>
        <begin position="175"/>
        <end position="176"/>
    </location>
    <ligand>
        <name>ATP</name>
        <dbReference type="ChEBI" id="CHEBI:30616"/>
    </ligand>
</feature>
<organism evidence="9 10">
    <name type="scientific">Natronocella acetinitrilica</name>
    <dbReference type="NCBI Taxonomy" id="414046"/>
    <lineage>
        <taxon>Bacteria</taxon>
        <taxon>Pseudomonadati</taxon>
        <taxon>Pseudomonadota</taxon>
        <taxon>Gammaproteobacteria</taxon>
        <taxon>Chromatiales</taxon>
        <taxon>Ectothiorhodospiraceae</taxon>
        <taxon>Natronocella</taxon>
    </lineage>
</organism>
<dbReference type="AlphaFoldDB" id="A0AAE3KB76"/>
<dbReference type="GO" id="GO:0004141">
    <property type="term" value="F:dethiobiotin synthase activity"/>
    <property type="evidence" value="ECO:0007669"/>
    <property type="project" value="UniProtKB-UniRule"/>
</dbReference>
<gene>
    <name evidence="8" type="primary">bioD</name>
    <name evidence="9" type="ORF">J2T57_002363</name>
</gene>
<keyword evidence="4 8" id="KW-0547">Nucleotide-binding</keyword>
<comment type="subcellular location">
    <subcellularLocation>
        <location evidence="8">Cytoplasm</location>
    </subcellularLocation>
</comment>
<dbReference type="CDD" id="cd03109">
    <property type="entry name" value="DTBS"/>
    <property type="match status" value="1"/>
</dbReference>
<proteinExistence type="inferred from homology"/>
<feature type="binding site" evidence="8">
    <location>
        <begin position="115"/>
        <end position="118"/>
    </location>
    <ligand>
        <name>ATP</name>
        <dbReference type="ChEBI" id="CHEBI:30616"/>
    </ligand>
</feature>
<evidence type="ECO:0000256" key="2">
    <source>
        <dbReference type="ARBA" id="ARBA00022598"/>
    </source>
</evidence>
<dbReference type="RefSeq" id="WP_253478312.1">
    <property type="nucleotide sequence ID" value="NZ_JALJXV010000005.1"/>
</dbReference>
<evidence type="ECO:0000313" key="10">
    <source>
        <dbReference type="Proteomes" id="UP001205843"/>
    </source>
</evidence>
<dbReference type="HAMAP" id="MF_00336">
    <property type="entry name" value="BioD"/>
    <property type="match status" value="1"/>
</dbReference>
<feature type="active site" evidence="8">
    <location>
        <position position="37"/>
    </location>
</feature>
<evidence type="ECO:0000256" key="3">
    <source>
        <dbReference type="ARBA" id="ARBA00022723"/>
    </source>
</evidence>
<evidence type="ECO:0000313" key="9">
    <source>
        <dbReference type="EMBL" id="MCP1675215.1"/>
    </source>
</evidence>
<evidence type="ECO:0000256" key="5">
    <source>
        <dbReference type="ARBA" id="ARBA00022756"/>
    </source>
</evidence>
<dbReference type="InterPro" id="IPR004472">
    <property type="entry name" value="DTB_synth_BioD"/>
</dbReference>
<dbReference type="EC" id="6.3.3.3" evidence="8"/>
<keyword evidence="7 8" id="KW-0460">Magnesium</keyword>
<comment type="pathway">
    <text evidence="8">Cofactor biosynthesis; biotin biosynthesis; biotin from 7,8-diaminononanoate: step 1/2.</text>
</comment>
<keyword evidence="3 8" id="KW-0479">Metal-binding</keyword>
<dbReference type="GO" id="GO:0005524">
    <property type="term" value="F:ATP binding"/>
    <property type="evidence" value="ECO:0007669"/>
    <property type="project" value="UniProtKB-UniRule"/>
</dbReference>
<dbReference type="NCBIfam" id="TIGR00347">
    <property type="entry name" value="bioD"/>
    <property type="match status" value="1"/>
</dbReference>
<keyword evidence="1 8" id="KW-0963">Cytoplasm</keyword>
<dbReference type="PANTHER" id="PTHR43210">
    <property type="entry name" value="DETHIOBIOTIN SYNTHETASE"/>
    <property type="match status" value="1"/>
</dbReference>
<dbReference type="GO" id="GO:0009102">
    <property type="term" value="P:biotin biosynthetic process"/>
    <property type="evidence" value="ECO:0007669"/>
    <property type="project" value="UniProtKB-UniRule"/>
</dbReference>
<comment type="cofactor">
    <cofactor evidence="8">
        <name>Mg(2+)</name>
        <dbReference type="ChEBI" id="CHEBI:18420"/>
    </cofactor>
</comment>
<keyword evidence="2 8" id="KW-0436">Ligase</keyword>
<dbReference type="FunFam" id="3.40.50.300:FF:000292">
    <property type="entry name" value="ATP-dependent dethiobiotin synthetase BioD"/>
    <property type="match status" value="1"/>
</dbReference>
<feature type="binding site" evidence="8">
    <location>
        <position position="206"/>
    </location>
    <ligand>
        <name>ATP</name>
        <dbReference type="ChEBI" id="CHEBI:30616"/>
    </ligand>
</feature>
<comment type="function">
    <text evidence="8">Catalyzes a mechanistically unusual reaction, the ATP-dependent insertion of CO2 between the N7 and N8 nitrogen atoms of 7,8-diaminopelargonic acid (DAPA, also called 7,8-diammoniononanoate) to form a ureido ring.</text>
</comment>
<comment type="subunit">
    <text evidence="8">Homodimer.</text>
</comment>
<dbReference type="SUPFAM" id="SSF52540">
    <property type="entry name" value="P-loop containing nucleoside triphosphate hydrolases"/>
    <property type="match status" value="1"/>
</dbReference>
<name>A0AAE3KB76_9GAMM</name>
<dbReference type="Pfam" id="PF13500">
    <property type="entry name" value="AAA_26"/>
    <property type="match status" value="1"/>
</dbReference>
<sequence length="227" mass="23171">MRGWFVTGTDTGVGKTVVAVSLLHALRQSGIPAIGVKPVAAGCMHTAGGWRNDDALALQAASARAIAYSDVNPVALPAPASPHLAAAEAGIEIDCSRLIRHVQGLATADECLVVEGAGGWRVPLSSGHTMANLAAGLGLPVVLVVAIRLGCLNHAVLSSEAIVGDGLRLAGWVAVQTEADVPRLDEQIATLDARLPGPRFGTIPWQGLSFSGDACNRLDVSVLLAGG</sequence>
<dbReference type="GO" id="GO:0005829">
    <property type="term" value="C:cytosol"/>
    <property type="evidence" value="ECO:0007669"/>
    <property type="project" value="TreeGrafter"/>
</dbReference>
<reference evidence="9" key="1">
    <citation type="submission" date="2022-03" db="EMBL/GenBank/DDBJ databases">
        <title>Genomic Encyclopedia of Type Strains, Phase III (KMG-III): the genomes of soil and plant-associated and newly described type strains.</title>
        <authorList>
            <person name="Whitman W."/>
        </authorList>
    </citation>
    <scope>NUCLEOTIDE SEQUENCE</scope>
    <source>
        <strain evidence="9">ANL 6-2</strain>
    </source>
</reference>
<keyword evidence="6 8" id="KW-0067">ATP-binding</keyword>
<comment type="caution">
    <text evidence="8">Lacks conserved residue(s) required for the propagation of feature annotation.</text>
</comment>
<evidence type="ECO:0000256" key="6">
    <source>
        <dbReference type="ARBA" id="ARBA00022840"/>
    </source>
</evidence>
<dbReference type="PANTHER" id="PTHR43210:SF5">
    <property type="entry name" value="DETHIOBIOTIN SYNTHETASE"/>
    <property type="match status" value="1"/>
</dbReference>